<dbReference type="SMART" id="SM00504">
    <property type="entry name" value="Ubox"/>
    <property type="match status" value="1"/>
</dbReference>
<evidence type="ECO:0000256" key="2">
    <source>
        <dbReference type="ARBA" id="ARBA00004123"/>
    </source>
</evidence>
<name>A0A0L0DWB0_THETB</name>
<gene>
    <name evidence="14" type="ORF">AMSG_11531</name>
</gene>
<dbReference type="STRING" id="461836.A0A0L0DWB0"/>
<proteinExistence type="inferred from homology"/>
<feature type="domain" description="U-box" evidence="13">
    <location>
        <begin position="1145"/>
        <end position="1219"/>
    </location>
</feature>
<evidence type="ECO:0000313" key="14">
    <source>
        <dbReference type="EMBL" id="KNC56510.1"/>
    </source>
</evidence>
<keyword evidence="8" id="KW-0808">Transferase</keyword>
<dbReference type="GO" id="GO:0000151">
    <property type="term" value="C:ubiquitin ligase complex"/>
    <property type="evidence" value="ECO:0007669"/>
    <property type="project" value="InterPro"/>
</dbReference>
<evidence type="ECO:0000256" key="9">
    <source>
        <dbReference type="ARBA" id="ARBA00022786"/>
    </source>
</evidence>
<dbReference type="PROSITE" id="PS51698">
    <property type="entry name" value="U_BOX"/>
    <property type="match status" value="1"/>
</dbReference>
<sequence length="1225" mass="131702">MTEQKTRRRLRGLGLGKELGQKLALVLLALLGQKLALVLLALLGRKLALVLLALALLAQKPLTATLASLNPQTPDQMRTLRLSRFGGGSGGDSPEPNVEAVAVPESEDGGDSMVVPQANAPMAATPVTPKTQVFDPALSLASSSPSAFVAGSSGLTPEQVRARRLARFGAGGGSSGPKVKVPRRGSGQGTGVEHSTPASRRNDGDVQGSPSPSRLGLSPAGANATPLEVWKARVVNKWLHPSPPVSEDGPVDVDAAVAQATLGRGHPKDPETPWGKPASGRTPLHFLVSVYGRAQRMAASTTIAAHPGRPEFLAEVKSLCVSYVLLLLEHADSFPQSRESKASGPAGLVPFLLGVSPGMPLPPGLLPAMLAEIETWASERAAAFAAPLFEALWAGVSKLRFEDSEAGLYVRALGALVESKTLARVLAEHPLFLGKGTAIETKAGSLVESSTLLGPFFSLSPLDSRSFVAVTFGPSPAQSLGLLTTRRSGEVGGTWPSSRDEVERTRALVAARHEALVAQLHEVVDKVVRAGPEAREAFLSWIGLVLSSNTARLHSQRASPMATASEGFFFNLACVMVALCKPFVSKGKAKFGLIYPQYLLVTDRVDVSSDTKMAASSRETEAWIDVRNRTAQEQFEIVRTRQANEAALRAAAAGGGASSSATSGASGASGTAEAHVRVPTKFKFVTEMFFLTLRTLYFGPMQTVVRYRQVRSSTHRLMSEMQAMNEGGQRASDAMDRVERMMDAAMGLRLSLETLVLDRRILNEFMQLYAFTAAWLLERADPDGVGVPLAGVPEAFGMLPEHIVDDVATLWHFVLQVEPAALASVSLDLCISFMMTLIGNPVLVKNPYLRAKFVSVMAETLAQEHSVGLAEFESNAVAREWMAIILVDFYVDIEVTGSHTQFYDKFSVRHDIATIVMRMWESSHFRGALGEVPAKYPESFTRFVNMLLNDATFTLDESLTRLAQIRELEVQREDGQGWSALSGEGRAAAEAREGELRSAVRSYMVLANESVKVLALLAQDIHAPLVAPALADHLATVLNSVMASLVGPHCLELKIARPEQVSFDPRALLSDVASVYAALAGEEAFRRAVVRDERSFSLSVFDKMLKVGSRNSLVTSVQLAVLAELRQQLEASSAESSALDELLDDVPDEFLDPLMATLMRDPVILPSSRVSVDRSTITRHLLSDESDPFNRQPLTLDQVIPDEALKARIEAWIAARVSAGKEEVG</sequence>
<evidence type="ECO:0000256" key="12">
    <source>
        <dbReference type="SAM" id="Phobius"/>
    </source>
</evidence>
<dbReference type="InterPro" id="IPR013083">
    <property type="entry name" value="Znf_RING/FYVE/PHD"/>
</dbReference>
<evidence type="ECO:0000313" key="15">
    <source>
        <dbReference type="Proteomes" id="UP000054408"/>
    </source>
</evidence>
<dbReference type="GO" id="GO:0036503">
    <property type="term" value="P:ERAD pathway"/>
    <property type="evidence" value="ECO:0007669"/>
    <property type="project" value="InterPro"/>
</dbReference>
<dbReference type="FunFam" id="3.30.40.10:FF:000055">
    <property type="entry name" value="Ubiquitin conjugation factor e4 a"/>
    <property type="match status" value="1"/>
</dbReference>
<dbReference type="GO" id="GO:0005634">
    <property type="term" value="C:nucleus"/>
    <property type="evidence" value="ECO:0007669"/>
    <property type="project" value="UniProtKB-SubCell"/>
</dbReference>
<evidence type="ECO:0000256" key="11">
    <source>
        <dbReference type="SAM" id="MobiDB-lite"/>
    </source>
</evidence>
<dbReference type="CDD" id="cd16657">
    <property type="entry name" value="RING-Ubox_UBE4A"/>
    <property type="match status" value="1"/>
</dbReference>
<dbReference type="GO" id="GO:0000209">
    <property type="term" value="P:protein polyubiquitination"/>
    <property type="evidence" value="ECO:0007669"/>
    <property type="project" value="TreeGrafter"/>
</dbReference>
<keyword evidence="12" id="KW-0812">Transmembrane</keyword>
<dbReference type="GO" id="GO:0006511">
    <property type="term" value="P:ubiquitin-dependent protein catabolic process"/>
    <property type="evidence" value="ECO:0007669"/>
    <property type="project" value="InterPro"/>
</dbReference>
<dbReference type="EC" id="2.3.2.27" evidence="6"/>
<comment type="similarity">
    <text evidence="5">Belongs to the ubiquitin conjugation factor E4 family.</text>
</comment>
<comment type="subcellular location">
    <subcellularLocation>
        <location evidence="3">Cytoplasm</location>
    </subcellularLocation>
    <subcellularLocation>
        <location evidence="2">Nucleus</location>
    </subcellularLocation>
</comment>
<evidence type="ECO:0000256" key="1">
    <source>
        <dbReference type="ARBA" id="ARBA00000900"/>
    </source>
</evidence>
<keyword evidence="15" id="KW-1185">Reference proteome</keyword>
<evidence type="ECO:0000256" key="10">
    <source>
        <dbReference type="ARBA" id="ARBA00023242"/>
    </source>
</evidence>
<feature type="transmembrane region" description="Helical" evidence="12">
    <location>
        <begin position="23"/>
        <end position="42"/>
    </location>
</feature>
<protein>
    <recommendedName>
        <fullName evidence="6">RING-type E3 ubiquitin transferase</fullName>
        <ecNumber evidence="6">2.3.2.27</ecNumber>
    </recommendedName>
</protein>
<dbReference type="Proteomes" id="UP000054408">
    <property type="component" value="Unassembled WGS sequence"/>
</dbReference>
<dbReference type="eggNOG" id="KOG2042">
    <property type="taxonomic scope" value="Eukaryota"/>
</dbReference>
<dbReference type="OMA" id="SNAFMTN"/>
<keyword evidence="12" id="KW-0472">Membrane</keyword>
<reference evidence="14 15" key="1">
    <citation type="submission" date="2010-05" db="EMBL/GenBank/DDBJ databases">
        <title>The Genome Sequence of Thecamonas trahens ATCC 50062.</title>
        <authorList>
            <consortium name="The Broad Institute Genome Sequencing Platform"/>
            <person name="Russ C."/>
            <person name="Cuomo C."/>
            <person name="Shea T."/>
            <person name="Young S.K."/>
            <person name="Zeng Q."/>
            <person name="Koehrsen M."/>
            <person name="Haas B."/>
            <person name="Borodovsky M."/>
            <person name="Guigo R."/>
            <person name="Alvarado L."/>
            <person name="Berlin A."/>
            <person name="Bochicchio J."/>
            <person name="Borenstein D."/>
            <person name="Chapman S."/>
            <person name="Chen Z."/>
            <person name="Freedman E."/>
            <person name="Gellesch M."/>
            <person name="Goldberg J."/>
            <person name="Griggs A."/>
            <person name="Gujja S."/>
            <person name="Heilman E."/>
            <person name="Heiman D."/>
            <person name="Hepburn T."/>
            <person name="Howarth C."/>
            <person name="Jen D."/>
            <person name="Larson L."/>
            <person name="Mehta T."/>
            <person name="Park D."/>
            <person name="Pearson M."/>
            <person name="Roberts A."/>
            <person name="Saif S."/>
            <person name="Shenoy N."/>
            <person name="Sisk P."/>
            <person name="Stolte C."/>
            <person name="Sykes S."/>
            <person name="Thomson T."/>
            <person name="Walk T."/>
            <person name="White J."/>
            <person name="Yandava C."/>
            <person name="Burger G."/>
            <person name="Gray M.W."/>
            <person name="Holland P.W.H."/>
            <person name="King N."/>
            <person name="Lang F.B.F."/>
            <person name="Roger A.J."/>
            <person name="Ruiz-Trillo I."/>
            <person name="Lander E."/>
            <person name="Nusbaum C."/>
        </authorList>
    </citation>
    <scope>NUCLEOTIDE SEQUENCE [LARGE SCALE GENOMIC DNA]</scope>
    <source>
        <strain evidence="14 15">ATCC 50062</strain>
    </source>
</reference>
<dbReference type="InterPro" id="IPR045132">
    <property type="entry name" value="UBE4"/>
</dbReference>
<dbReference type="RefSeq" id="XP_013752616.1">
    <property type="nucleotide sequence ID" value="XM_013897162.1"/>
</dbReference>
<dbReference type="Gene3D" id="3.30.40.10">
    <property type="entry name" value="Zinc/RING finger domain, C3HC4 (zinc finger)"/>
    <property type="match status" value="1"/>
</dbReference>
<dbReference type="SUPFAM" id="SSF57850">
    <property type="entry name" value="RING/U-box"/>
    <property type="match status" value="1"/>
</dbReference>
<feature type="region of interest" description="Disordered" evidence="11">
    <location>
        <begin position="168"/>
        <end position="221"/>
    </location>
</feature>
<comment type="catalytic activity">
    <reaction evidence="1">
        <text>S-ubiquitinyl-[E2 ubiquitin-conjugating enzyme]-L-cysteine + [acceptor protein]-L-lysine = [E2 ubiquitin-conjugating enzyme]-L-cysteine + N(6)-ubiquitinyl-[acceptor protein]-L-lysine.</text>
        <dbReference type="EC" id="2.3.2.27"/>
    </reaction>
</comment>
<dbReference type="GeneID" id="25569463"/>
<keyword evidence="10" id="KW-0539">Nucleus</keyword>
<accession>A0A0L0DWB0</accession>
<keyword evidence="12" id="KW-1133">Transmembrane helix</keyword>
<dbReference type="UniPathway" id="UPA00143"/>
<dbReference type="AlphaFoldDB" id="A0A0L0DWB0"/>
<dbReference type="InterPro" id="IPR003613">
    <property type="entry name" value="Ubox_domain"/>
</dbReference>
<feature type="compositionally biased region" description="Low complexity" evidence="11">
    <location>
        <begin position="208"/>
        <end position="219"/>
    </location>
</feature>
<organism evidence="14 15">
    <name type="scientific">Thecamonas trahens ATCC 50062</name>
    <dbReference type="NCBI Taxonomy" id="461836"/>
    <lineage>
        <taxon>Eukaryota</taxon>
        <taxon>Apusozoa</taxon>
        <taxon>Apusomonadida</taxon>
        <taxon>Apusomonadidae</taxon>
        <taxon>Thecamonas</taxon>
    </lineage>
</organism>
<evidence type="ECO:0000256" key="4">
    <source>
        <dbReference type="ARBA" id="ARBA00004906"/>
    </source>
</evidence>
<dbReference type="EMBL" id="GL349530">
    <property type="protein sequence ID" value="KNC56510.1"/>
    <property type="molecule type" value="Genomic_DNA"/>
</dbReference>
<keyword evidence="9" id="KW-0833">Ubl conjugation pathway</keyword>
<keyword evidence="7" id="KW-0963">Cytoplasm</keyword>
<evidence type="ECO:0000259" key="13">
    <source>
        <dbReference type="PROSITE" id="PS51698"/>
    </source>
</evidence>
<evidence type="ECO:0000256" key="8">
    <source>
        <dbReference type="ARBA" id="ARBA00022679"/>
    </source>
</evidence>
<dbReference type="Pfam" id="PF10408">
    <property type="entry name" value="Ufd2P_core"/>
    <property type="match status" value="1"/>
</dbReference>
<dbReference type="GO" id="GO:0005737">
    <property type="term" value="C:cytoplasm"/>
    <property type="evidence" value="ECO:0007669"/>
    <property type="project" value="UniProtKB-SubCell"/>
</dbReference>
<dbReference type="PANTHER" id="PTHR13931">
    <property type="entry name" value="UBIQUITINATION FACTOR E4"/>
    <property type="match status" value="1"/>
</dbReference>
<evidence type="ECO:0000256" key="3">
    <source>
        <dbReference type="ARBA" id="ARBA00004496"/>
    </source>
</evidence>
<dbReference type="GO" id="GO:0034450">
    <property type="term" value="F:ubiquitin-ubiquitin ligase activity"/>
    <property type="evidence" value="ECO:0007669"/>
    <property type="project" value="InterPro"/>
</dbReference>
<comment type="pathway">
    <text evidence="4">Protein modification; protein ubiquitination.</text>
</comment>
<dbReference type="Pfam" id="PF04564">
    <property type="entry name" value="U-box"/>
    <property type="match status" value="1"/>
</dbReference>
<evidence type="ECO:0000256" key="7">
    <source>
        <dbReference type="ARBA" id="ARBA00022490"/>
    </source>
</evidence>
<evidence type="ECO:0000256" key="5">
    <source>
        <dbReference type="ARBA" id="ARBA00007434"/>
    </source>
</evidence>
<dbReference type="OrthoDB" id="20295at2759"/>
<evidence type="ECO:0000256" key="6">
    <source>
        <dbReference type="ARBA" id="ARBA00012483"/>
    </source>
</evidence>
<dbReference type="InterPro" id="IPR019474">
    <property type="entry name" value="Ub_conjug_fac_E4_core"/>
</dbReference>
<dbReference type="PANTHER" id="PTHR13931:SF2">
    <property type="entry name" value="UBIQUITIN CONJUGATION FACTOR E4 B"/>
    <property type="match status" value="1"/>
</dbReference>